<comment type="similarity">
    <text evidence="1 12">Belongs to the peptidase M16 family.</text>
</comment>
<dbReference type="AlphaFoldDB" id="A0A6F9DFG9"/>
<dbReference type="InterPro" id="IPR011249">
    <property type="entry name" value="Metalloenz_LuxS/M16"/>
</dbReference>
<evidence type="ECO:0000256" key="11">
    <source>
        <dbReference type="ARBA" id="ARBA00080349"/>
    </source>
</evidence>
<dbReference type="Gene3D" id="3.30.830.10">
    <property type="entry name" value="Metalloenzyme, LuxS/M16 peptidase-like"/>
    <property type="match status" value="4"/>
</dbReference>
<sequence length="1015" mass="116615">MKILSLSLNKISITRVKALAKRMVFSTAPASDTALLHQKWNSKLASIHDNIIKSESDKRSYRGIKLANGMKIMVVSDPKTDKSAASMDVNIGSLIDPIDLPGLAHFCEHMLFLGTEKYPDEAEYSKFLQEHAGSSNAFTSGEHTNYYFDIGHEHLKGILDRFSKFFICPLFDASCTDREVNAVHSEHEKNVMSDAWRLQRIVKATSDPTHPYAKFSTGNKFTLDTNPKNNNLCVRDELLKFHGKYYSANMMSMAVIGRETLDELSEMVLELFSDILNKDVKVPVYEKSPYTAEQLQTCVNVVPVKDLRNLMLLFPIPDFTEHYKSNPESYLGHLIGHEGPGSLLSELKQQGWVNALMAGSHGGARGFDFFLIQVDLTEDGMEHVDAIVTCMFQYIAMLRDVGPQEWVFNETKEISAMAFRFKDKQRPTSCVMKLSESMQYFPMEDAMSADALLSEYKPELINQIMERLVPENMRMTVVSKTFEGKTDQTEQWYGTNYKVTRISNENLQKWKNCEKNEKFHLPDRNEFIPTNFDILPLPSQSPKVPQIIKHTALSRLWFKQDDQFFLPKSNIMLELFSPISYISPQYCNMVYMFTELFKDALNEYAYAAEIAGLKYKLENSVYGLQLHVTGYNDKQLVLLTKILHKMSTFEIDSKRFEIIKEAYARALKNFRADQPYKHTGYYLRAIKCEKSWLKEELSDILPQLTIEMLQEFIPQFMKRLHLEMLVHGNISKEGALSLCSAVEEILRVEASTVALQELEFSRFRELQLPEASCHVFQHKHDIRDISAVEVYFQLGLQNTADNAMLMLLGQIMSEPCFNMLRTKEQLGYIVYSTVSRSNGVHGLKVVVQSERTPEYLEGRVEAFIELTEKLLEEMESAEFTRHVAALVSHILEKPKKLSTESLKHWIEIISEQHHFNRPEVEANHLRTVTKQDLQDFYRRHIRVGAPQRSKLCVHLLGNKVEKCSVKPDENAYDKDLLPCPSLPQPTVVTDIEKFKNSLQLFPRVQSYLDAKPAKL</sequence>
<dbReference type="InterPro" id="IPR054734">
    <property type="entry name" value="PqqF-like_C_4"/>
</dbReference>
<evidence type="ECO:0000256" key="3">
    <source>
        <dbReference type="ARBA" id="ARBA00022723"/>
    </source>
</evidence>
<evidence type="ECO:0000256" key="10">
    <source>
        <dbReference type="ARBA" id="ARBA00074992"/>
    </source>
</evidence>
<dbReference type="Pfam" id="PF16187">
    <property type="entry name" value="Peptidase_M16_M"/>
    <property type="match status" value="1"/>
</dbReference>
<dbReference type="FunFam" id="3.30.830.10:FF:000003">
    <property type="entry name" value="Insulin-degrading enzyme"/>
    <property type="match status" value="1"/>
</dbReference>
<evidence type="ECO:0000256" key="7">
    <source>
        <dbReference type="ARBA" id="ARBA00052248"/>
    </source>
</evidence>
<dbReference type="FunFam" id="3.30.830.10:FF:000004">
    <property type="entry name" value="Putative insulin-degrading enzyme"/>
    <property type="match status" value="1"/>
</dbReference>
<comment type="catalytic activity">
    <reaction evidence="7">
        <text>Degradation of insulin, glucagon and other polypeptides. No action on proteins.</text>
        <dbReference type="EC" id="3.4.24.56"/>
    </reaction>
</comment>
<dbReference type="SUPFAM" id="SSF63411">
    <property type="entry name" value="LuxS/MPP-like metallohydrolase"/>
    <property type="match status" value="4"/>
</dbReference>
<evidence type="ECO:0000256" key="5">
    <source>
        <dbReference type="ARBA" id="ARBA00022833"/>
    </source>
</evidence>
<feature type="domain" description="Peptidase M16 middle/third" evidence="15">
    <location>
        <begin position="419"/>
        <end position="698"/>
    </location>
</feature>
<accession>A0A6F9DFG9</accession>
<evidence type="ECO:0000256" key="2">
    <source>
        <dbReference type="ARBA" id="ARBA00022670"/>
    </source>
</evidence>
<evidence type="ECO:0000259" key="16">
    <source>
        <dbReference type="Pfam" id="PF22456"/>
    </source>
</evidence>
<dbReference type="Pfam" id="PF05193">
    <property type="entry name" value="Peptidase_M16_C"/>
    <property type="match status" value="1"/>
</dbReference>
<gene>
    <name evidence="17" type="primary">Ide-002</name>
</gene>
<evidence type="ECO:0000256" key="6">
    <source>
        <dbReference type="ARBA" id="ARBA00023049"/>
    </source>
</evidence>
<evidence type="ECO:0000259" key="15">
    <source>
        <dbReference type="Pfam" id="PF16187"/>
    </source>
</evidence>
<dbReference type="InterPro" id="IPR032632">
    <property type="entry name" value="Peptidase_M16_M"/>
</dbReference>
<keyword evidence="3" id="KW-0479">Metal-binding</keyword>
<reference evidence="17" key="1">
    <citation type="submission" date="2020-04" db="EMBL/GenBank/DDBJ databases">
        <authorList>
            <person name="Neveu A P."/>
        </authorList>
    </citation>
    <scope>NUCLEOTIDE SEQUENCE</scope>
    <source>
        <tissue evidence="17">Whole embryo</tissue>
    </source>
</reference>
<feature type="domain" description="Coenzyme PQQ synthesis protein F-like C-terminal lobe" evidence="16">
    <location>
        <begin position="807"/>
        <end position="905"/>
    </location>
</feature>
<dbReference type="GO" id="GO:0004222">
    <property type="term" value="F:metalloendopeptidase activity"/>
    <property type="evidence" value="ECO:0007669"/>
    <property type="project" value="UniProtKB-EC"/>
</dbReference>
<evidence type="ECO:0000256" key="8">
    <source>
        <dbReference type="ARBA" id="ARBA00066874"/>
    </source>
</evidence>
<dbReference type="PANTHER" id="PTHR43690:SF18">
    <property type="entry name" value="INSULIN-DEGRADING ENZYME-RELATED"/>
    <property type="match status" value="1"/>
</dbReference>
<dbReference type="GO" id="GO:0043171">
    <property type="term" value="P:peptide catabolic process"/>
    <property type="evidence" value="ECO:0007669"/>
    <property type="project" value="TreeGrafter"/>
</dbReference>
<protein>
    <recommendedName>
        <fullName evidence="9">Insulin-degrading enzyme</fullName>
        <ecNumber evidence="8">3.4.24.56</ecNumber>
    </recommendedName>
    <alternativeName>
        <fullName evidence="11">Insulin protease</fullName>
    </alternativeName>
    <alternativeName>
        <fullName evidence="10">Insulysin</fullName>
    </alternativeName>
</protein>
<dbReference type="PROSITE" id="PS00143">
    <property type="entry name" value="INSULINASE"/>
    <property type="match status" value="1"/>
</dbReference>
<keyword evidence="5" id="KW-0862">Zinc</keyword>
<dbReference type="EMBL" id="LR785918">
    <property type="protein sequence ID" value="CAB3255240.1"/>
    <property type="molecule type" value="mRNA"/>
</dbReference>
<feature type="domain" description="Peptidase M16 C-terminal" evidence="14">
    <location>
        <begin position="235"/>
        <end position="413"/>
    </location>
</feature>
<dbReference type="GO" id="GO:0005829">
    <property type="term" value="C:cytosol"/>
    <property type="evidence" value="ECO:0007669"/>
    <property type="project" value="TreeGrafter"/>
</dbReference>
<evidence type="ECO:0000259" key="14">
    <source>
        <dbReference type="Pfam" id="PF05193"/>
    </source>
</evidence>
<dbReference type="InterPro" id="IPR050626">
    <property type="entry name" value="Peptidase_M16"/>
</dbReference>
<name>A0A6F9DFG9_9ASCI</name>
<dbReference type="InterPro" id="IPR011765">
    <property type="entry name" value="Pept_M16_N"/>
</dbReference>
<feature type="domain" description="Peptidase M16 N-terminal" evidence="13">
    <location>
        <begin position="72"/>
        <end position="208"/>
    </location>
</feature>
<evidence type="ECO:0000259" key="13">
    <source>
        <dbReference type="Pfam" id="PF00675"/>
    </source>
</evidence>
<evidence type="ECO:0000256" key="9">
    <source>
        <dbReference type="ARBA" id="ARBA00070422"/>
    </source>
</evidence>
<keyword evidence="4" id="KW-0378">Hydrolase</keyword>
<dbReference type="GO" id="GO:0005739">
    <property type="term" value="C:mitochondrion"/>
    <property type="evidence" value="ECO:0007669"/>
    <property type="project" value="TreeGrafter"/>
</dbReference>
<dbReference type="Pfam" id="PF22456">
    <property type="entry name" value="PqqF-like_C_4"/>
    <property type="match status" value="1"/>
</dbReference>
<dbReference type="FunFam" id="3.30.830.10:FF:000005">
    <property type="entry name" value="nardilysin isoform X1"/>
    <property type="match status" value="1"/>
</dbReference>
<evidence type="ECO:0000256" key="12">
    <source>
        <dbReference type="RuleBase" id="RU004447"/>
    </source>
</evidence>
<evidence type="ECO:0000313" key="17">
    <source>
        <dbReference type="EMBL" id="CAB3255240.1"/>
    </source>
</evidence>
<dbReference type="GO" id="GO:0046872">
    <property type="term" value="F:metal ion binding"/>
    <property type="evidence" value="ECO:0007669"/>
    <property type="project" value="UniProtKB-KW"/>
</dbReference>
<keyword evidence="6" id="KW-0482">Metalloprotease</keyword>
<proteinExistence type="evidence at transcript level"/>
<organism evidence="17">
    <name type="scientific">Phallusia mammillata</name>
    <dbReference type="NCBI Taxonomy" id="59560"/>
    <lineage>
        <taxon>Eukaryota</taxon>
        <taxon>Metazoa</taxon>
        <taxon>Chordata</taxon>
        <taxon>Tunicata</taxon>
        <taxon>Ascidiacea</taxon>
        <taxon>Phlebobranchia</taxon>
        <taxon>Ascidiidae</taxon>
        <taxon>Phallusia</taxon>
    </lineage>
</organism>
<dbReference type="EC" id="3.4.24.56" evidence="8"/>
<dbReference type="GO" id="GO:0051603">
    <property type="term" value="P:proteolysis involved in protein catabolic process"/>
    <property type="evidence" value="ECO:0007669"/>
    <property type="project" value="TreeGrafter"/>
</dbReference>
<evidence type="ECO:0000256" key="1">
    <source>
        <dbReference type="ARBA" id="ARBA00007261"/>
    </source>
</evidence>
<dbReference type="PANTHER" id="PTHR43690">
    <property type="entry name" value="NARDILYSIN"/>
    <property type="match status" value="1"/>
</dbReference>
<evidence type="ECO:0000256" key="4">
    <source>
        <dbReference type="ARBA" id="ARBA00022801"/>
    </source>
</evidence>
<dbReference type="Pfam" id="PF00675">
    <property type="entry name" value="Peptidase_M16"/>
    <property type="match status" value="1"/>
</dbReference>
<dbReference type="InterPro" id="IPR001431">
    <property type="entry name" value="Pept_M16_Zn_BS"/>
</dbReference>
<dbReference type="InterPro" id="IPR007863">
    <property type="entry name" value="Peptidase_M16_C"/>
</dbReference>
<keyword evidence="2" id="KW-0645">Protease</keyword>